<keyword evidence="4" id="KW-1185">Reference proteome</keyword>
<dbReference type="Proteomes" id="UP000198990">
    <property type="component" value="Unassembled WGS sequence"/>
</dbReference>
<feature type="transmembrane region" description="Helical" evidence="1">
    <location>
        <begin position="12"/>
        <end position="29"/>
    </location>
</feature>
<feature type="transmembrane region" description="Helical" evidence="1">
    <location>
        <begin position="260"/>
        <end position="282"/>
    </location>
</feature>
<dbReference type="InterPro" id="IPR052722">
    <property type="entry name" value="PgpH_phosphodiesterase"/>
</dbReference>
<feature type="transmembrane region" description="Helical" evidence="1">
    <location>
        <begin position="341"/>
        <end position="357"/>
    </location>
</feature>
<evidence type="ECO:0000259" key="2">
    <source>
        <dbReference type="PROSITE" id="PS51831"/>
    </source>
</evidence>
<dbReference type="NCBIfam" id="TIGR00277">
    <property type="entry name" value="HDIG"/>
    <property type="match status" value="1"/>
</dbReference>
<evidence type="ECO:0000313" key="4">
    <source>
        <dbReference type="Proteomes" id="UP000198990"/>
    </source>
</evidence>
<dbReference type="PANTHER" id="PTHR36442">
    <property type="entry name" value="CYCLIC-DI-AMP PHOSPHODIESTERASE PGPH"/>
    <property type="match status" value="1"/>
</dbReference>
<dbReference type="PANTHER" id="PTHR36442:SF1">
    <property type="entry name" value="CYCLIC-DI-AMP PHOSPHODIESTERASE PGPH"/>
    <property type="match status" value="1"/>
</dbReference>
<evidence type="ECO:0000256" key="1">
    <source>
        <dbReference type="SAM" id="Phobius"/>
    </source>
</evidence>
<feature type="transmembrane region" description="Helical" evidence="1">
    <location>
        <begin position="363"/>
        <end position="382"/>
    </location>
</feature>
<sequence>MDNLYKKQSLIFKYILYIAAVAFIVFFLPKGGKFKYEFQKGKPWQFENLYAPFDFSIKKTDSEITKEKQSIESSQLPYYNYDEKIVGGIREKFEQEFDEKWNSSGLRNNQKNRLENLSKAILDTIYNKGILQNNGKQVQGDFVYLVKDNEARKVRVSEFYRVNDINELVAKVLEDNNLSVYTNETQSLFFDLIAPNVSFDNNLTQKARDEALSKLSYTRGTVDQGRLIIAKGEVVEAENLKVLESLKAEYESELWTANNYYYILIGYTVLVALVLIMLFLFLKKYRKTVYDNNVKVTFIFFNILLMVFITTMVIKYNDQLVFVVPLCILPLILKTFFDARLGLFVHVLAVLILGFVVPNSFEYIFLQIITGIVTILTVSELYKRANLFVSVGQITLIYIIGYLAFHTIHEGDLSDIEWYTLGLFLLNGMITLFVQPLIYIYEKLFGLVSDVSLLELSDTNSKLLKELSNKAPGTFHHSLQVANLAEAAANEIGANAMLVRVGALYHDIGKMNDPTFFTENQITNVNPHDELSPRDSARIIIDHVIKGIEIARKNNIPDRIIDFIRSHHGTTFVYYFYKKQKDLEGEVDEEDFRYPGPLPFSRETAILMMADSVEAASKSLKDPTFLIIDEFVDKIISGQMKANQFLNADITFKEIETIKKIFKQKLINIYHLRVEYPE</sequence>
<reference evidence="4" key="1">
    <citation type="submission" date="2016-10" db="EMBL/GenBank/DDBJ databases">
        <authorList>
            <person name="Varghese N."/>
            <person name="Submissions S."/>
        </authorList>
    </citation>
    <scope>NUCLEOTIDE SEQUENCE [LARGE SCALE GENOMIC DNA]</scope>
    <source>
        <strain evidence="4">DSM 16471</strain>
    </source>
</reference>
<dbReference type="CDD" id="cd00077">
    <property type="entry name" value="HDc"/>
    <property type="match status" value="1"/>
</dbReference>
<dbReference type="Gene3D" id="1.10.3210.10">
    <property type="entry name" value="Hypothetical protein af1432"/>
    <property type="match status" value="1"/>
</dbReference>
<dbReference type="PROSITE" id="PS51831">
    <property type="entry name" value="HD"/>
    <property type="match status" value="1"/>
</dbReference>
<feature type="domain" description="HD" evidence="2">
    <location>
        <begin position="474"/>
        <end position="616"/>
    </location>
</feature>
<evidence type="ECO:0000313" key="3">
    <source>
        <dbReference type="EMBL" id="SEK19647.1"/>
    </source>
</evidence>
<name>A0A1H7F2P9_9FLAO</name>
<protein>
    <recommendedName>
        <fullName evidence="2">HD domain-containing protein</fullName>
    </recommendedName>
</protein>
<dbReference type="InterPro" id="IPR011624">
    <property type="entry name" value="Metal-dep_PHydrolase_7TM_extra"/>
</dbReference>
<dbReference type="SMART" id="SM00471">
    <property type="entry name" value="HDc"/>
    <property type="match status" value="1"/>
</dbReference>
<dbReference type="OrthoDB" id="9806952at2"/>
<dbReference type="STRING" id="228957.SAMN04488008_10122"/>
<dbReference type="SUPFAM" id="SSF109604">
    <property type="entry name" value="HD-domain/PDEase-like"/>
    <property type="match status" value="1"/>
</dbReference>
<keyword evidence="1" id="KW-0812">Transmembrane</keyword>
<feature type="transmembrane region" description="Helical" evidence="1">
    <location>
        <begin position="418"/>
        <end position="441"/>
    </location>
</feature>
<keyword evidence="1" id="KW-0472">Membrane</keyword>
<proteinExistence type="predicted"/>
<dbReference type="InterPro" id="IPR011621">
    <property type="entry name" value="Metal-dep_PHydrolase_7TM_intra"/>
</dbReference>
<dbReference type="Pfam" id="PF07697">
    <property type="entry name" value="7TMR-HDED"/>
    <property type="match status" value="1"/>
</dbReference>
<keyword evidence="1" id="KW-1133">Transmembrane helix</keyword>
<organism evidence="3 4">
    <name type="scientific">Maribacter orientalis</name>
    <dbReference type="NCBI Taxonomy" id="228957"/>
    <lineage>
        <taxon>Bacteria</taxon>
        <taxon>Pseudomonadati</taxon>
        <taxon>Bacteroidota</taxon>
        <taxon>Flavobacteriia</taxon>
        <taxon>Flavobacteriales</taxon>
        <taxon>Flavobacteriaceae</taxon>
        <taxon>Maribacter</taxon>
    </lineage>
</organism>
<dbReference type="InterPro" id="IPR003607">
    <property type="entry name" value="HD/PDEase_dom"/>
</dbReference>
<dbReference type="Pfam" id="PF07698">
    <property type="entry name" value="7TM-7TMR_HD"/>
    <property type="match status" value="1"/>
</dbReference>
<dbReference type="InterPro" id="IPR006675">
    <property type="entry name" value="HDIG_dom"/>
</dbReference>
<dbReference type="RefSeq" id="WP_091618541.1">
    <property type="nucleotide sequence ID" value="NZ_FNZN01000001.1"/>
</dbReference>
<feature type="transmembrane region" description="Helical" evidence="1">
    <location>
        <begin position="294"/>
        <end position="314"/>
    </location>
</feature>
<dbReference type="AlphaFoldDB" id="A0A1H7F2P9"/>
<accession>A0A1H7F2P9</accession>
<dbReference type="Pfam" id="PF01966">
    <property type="entry name" value="HD"/>
    <property type="match status" value="1"/>
</dbReference>
<feature type="transmembrane region" description="Helical" evidence="1">
    <location>
        <begin position="387"/>
        <end position="406"/>
    </location>
</feature>
<dbReference type="EMBL" id="FNZN01000001">
    <property type="protein sequence ID" value="SEK19647.1"/>
    <property type="molecule type" value="Genomic_DNA"/>
</dbReference>
<feature type="transmembrane region" description="Helical" evidence="1">
    <location>
        <begin position="320"/>
        <end position="336"/>
    </location>
</feature>
<gene>
    <name evidence="3" type="ORF">SAMN04488008_10122</name>
</gene>
<dbReference type="InterPro" id="IPR006674">
    <property type="entry name" value="HD_domain"/>
</dbReference>